<evidence type="ECO:0000313" key="9">
    <source>
        <dbReference type="Proteomes" id="UP001430584"/>
    </source>
</evidence>
<gene>
    <name evidence="8" type="ORF">SLS55_005648</name>
</gene>
<feature type="domain" description="Major facilitator superfamily (MFS) profile" evidence="7">
    <location>
        <begin position="162"/>
        <end position="599"/>
    </location>
</feature>
<evidence type="ECO:0000256" key="3">
    <source>
        <dbReference type="ARBA" id="ARBA00022989"/>
    </source>
</evidence>
<feature type="transmembrane region" description="Helical" evidence="6">
    <location>
        <begin position="484"/>
        <end position="504"/>
    </location>
</feature>
<dbReference type="InterPro" id="IPR011701">
    <property type="entry name" value="MFS"/>
</dbReference>
<feature type="transmembrane region" description="Helical" evidence="6">
    <location>
        <begin position="577"/>
        <end position="598"/>
    </location>
</feature>
<feature type="transmembrane region" description="Helical" evidence="6">
    <location>
        <begin position="162"/>
        <end position="184"/>
    </location>
</feature>
<dbReference type="Pfam" id="PF07690">
    <property type="entry name" value="MFS_1"/>
    <property type="match status" value="1"/>
</dbReference>
<feature type="region of interest" description="Disordered" evidence="5">
    <location>
        <begin position="24"/>
        <end position="95"/>
    </location>
</feature>
<feature type="transmembrane region" description="Helical" evidence="6">
    <location>
        <begin position="394"/>
        <end position="420"/>
    </location>
</feature>
<feature type="transmembrane region" description="Helical" evidence="6">
    <location>
        <begin position="294"/>
        <end position="317"/>
    </location>
</feature>
<protein>
    <recommendedName>
        <fullName evidence="7">Major facilitator superfamily (MFS) profile domain-containing protein</fullName>
    </recommendedName>
</protein>
<dbReference type="SUPFAM" id="SSF103473">
    <property type="entry name" value="MFS general substrate transporter"/>
    <property type="match status" value="1"/>
</dbReference>
<feature type="compositionally biased region" description="Polar residues" evidence="5">
    <location>
        <begin position="26"/>
        <end position="36"/>
    </location>
</feature>
<keyword evidence="3 6" id="KW-1133">Transmembrane helix</keyword>
<evidence type="ECO:0000256" key="5">
    <source>
        <dbReference type="SAM" id="MobiDB-lite"/>
    </source>
</evidence>
<name>A0ABR3CGZ7_9PEZI</name>
<dbReference type="Gene3D" id="1.20.1250.20">
    <property type="entry name" value="MFS general substrate transporter like domains"/>
    <property type="match status" value="1"/>
</dbReference>
<feature type="transmembrane region" description="Helical" evidence="6">
    <location>
        <begin position="329"/>
        <end position="355"/>
    </location>
</feature>
<accession>A0ABR3CGZ7</accession>
<comment type="subcellular location">
    <subcellularLocation>
        <location evidence="1">Membrane</location>
        <topology evidence="1">Multi-pass membrane protein</topology>
    </subcellularLocation>
</comment>
<feature type="transmembrane region" description="Helical" evidence="6">
    <location>
        <begin position="210"/>
        <end position="228"/>
    </location>
</feature>
<evidence type="ECO:0000256" key="4">
    <source>
        <dbReference type="ARBA" id="ARBA00023136"/>
    </source>
</evidence>
<proteinExistence type="predicted"/>
<feature type="transmembrane region" description="Helical" evidence="6">
    <location>
        <begin position="549"/>
        <end position="571"/>
    </location>
</feature>
<keyword evidence="9" id="KW-1185">Reference proteome</keyword>
<dbReference type="RefSeq" id="XP_066632936.1">
    <property type="nucleotide sequence ID" value="XM_066777094.1"/>
</dbReference>
<dbReference type="CDD" id="cd17323">
    <property type="entry name" value="MFS_Tpo1_MDR_like"/>
    <property type="match status" value="1"/>
</dbReference>
<comment type="caution">
    <text evidence="8">The sequence shown here is derived from an EMBL/GenBank/DDBJ whole genome shotgun (WGS) entry which is preliminary data.</text>
</comment>
<sequence length="616" mass="67797">MQSILQYRRFGLAAQAQIQRDLEKANTITIRPQNEQPRAPSPQSEKELGDPRGKEEEEKEDEEEKEEPFTPGRSTDSVSISSSNSSTSQEIEPVAVDRVHTAATARTQYTARAALGHSLTGIEARDRRTHEGKGEQVFVVGWEGESDPLNPRNWSTPKRVGVTLQISAVAFAVCAASSIDAAILPQGAAEFGVSEVAETLATGRDYHEPVGMFLIGFGCGALVAGPFSETFGRTIVYMGSLAIYSIWIMAAGLAPNFGAQIVFRFLAGCSASTPLTCAGGSVSDMYNGLEKTWGFPLFAVAAFGGPVLGPVIGAYIGPSPLISWRWSEWIMLVTSGLVLTMLFFCMPETFSPVLLQWKAQQMRKITGDHRFQAEHEIVEATLFTRLKVAMTRPFLMITEPIIMLMTLYLSVIYIVLFTFLDGYAYIFQETYGISQGLTNIIFVAMFIGIVTVVFLVPIVYRITVRDLERAKAKGASFFNPETRLWYAMLGAAPAIPIALFWQGWTARASISIWSPIIATALFGYGIIGIFLSAYMYIIDSYEMYAASALTFVTLVRYFAAGGMTVVGIPFYENMGVPYTLTILACISALMTPIPYALYKWGHLVRKHSKYAVTREV</sequence>
<dbReference type="InterPro" id="IPR020846">
    <property type="entry name" value="MFS_dom"/>
</dbReference>
<dbReference type="GeneID" id="92009733"/>
<keyword evidence="4 6" id="KW-0472">Membrane</keyword>
<dbReference type="PANTHER" id="PTHR23502">
    <property type="entry name" value="MAJOR FACILITATOR SUPERFAMILY"/>
    <property type="match status" value="1"/>
</dbReference>
<feature type="compositionally biased region" description="Basic and acidic residues" evidence="5">
    <location>
        <begin position="44"/>
        <end position="56"/>
    </location>
</feature>
<feature type="transmembrane region" description="Helical" evidence="6">
    <location>
        <begin position="510"/>
        <end position="537"/>
    </location>
</feature>
<feature type="compositionally biased region" description="Acidic residues" evidence="5">
    <location>
        <begin position="57"/>
        <end position="66"/>
    </location>
</feature>
<feature type="transmembrane region" description="Helical" evidence="6">
    <location>
        <begin position="440"/>
        <end position="463"/>
    </location>
</feature>
<evidence type="ECO:0000259" key="7">
    <source>
        <dbReference type="PROSITE" id="PS50850"/>
    </source>
</evidence>
<dbReference type="InterPro" id="IPR036259">
    <property type="entry name" value="MFS_trans_sf"/>
</dbReference>
<feature type="compositionally biased region" description="Low complexity" evidence="5">
    <location>
        <begin position="74"/>
        <end position="88"/>
    </location>
</feature>
<keyword evidence="2 6" id="KW-0812">Transmembrane</keyword>
<evidence type="ECO:0000256" key="6">
    <source>
        <dbReference type="SAM" id="Phobius"/>
    </source>
</evidence>
<feature type="transmembrane region" description="Helical" evidence="6">
    <location>
        <begin position="261"/>
        <end position="282"/>
    </location>
</feature>
<dbReference type="PANTHER" id="PTHR23502:SF47">
    <property type="entry name" value="MAJOR FACILITATOR SUPERFAMILY (MFS) PROFILE DOMAIN-CONTAINING PROTEIN-RELATED"/>
    <property type="match status" value="1"/>
</dbReference>
<evidence type="ECO:0000313" key="8">
    <source>
        <dbReference type="EMBL" id="KAL0259907.1"/>
    </source>
</evidence>
<feature type="transmembrane region" description="Helical" evidence="6">
    <location>
        <begin position="235"/>
        <end position="255"/>
    </location>
</feature>
<dbReference type="PROSITE" id="PS50850">
    <property type="entry name" value="MFS"/>
    <property type="match status" value="1"/>
</dbReference>
<dbReference type="Proteomes" id="UP001430584">
    <property type="component" value="Unassembled WGS sequence"/>
</dbReference>
<evidence type="ECO:0000256" key="1">
    <source>
        <dbReference type="ARBA" id="ARBA00004141"/>
    </source>
</evidence>
<reference evidence="8 9" key="1">
    <citation type="submission" date="2024-02" db="EMBL/GenBank/DDBJ databases">
        <title>De novo assembly and annotation of 12 fungi associated with fruit tree decline syndrome in Ontario, Canada.</title>
        <authorList>
            <person name="Sulman M."/>
            <person name="Ellouze W."/>
            <person name="Ilyukhin E."/>
        </authorList>
    </citation>
    <scope>NUCLEOTIDE SEQUENCE [LARGE SCALE GENOMIC DNA]</scope>
    <source>
        <strain evidence="8 9">FDS-637</strain>
    </source>
</reference>
<dbReference type="EMBL" id="JAJVCZ030000005">
    <property type="protein sequence ID" value="KAL0259907.1"/>
    <property type="molecule type" value="Genomic_DNA"/>
</dbReference>
<organism evidence="8 9">
    <name type="scientific">Diplodia seriata</name>
    <dbReference type="NCBI Taxonomy" id="420778"/>
    <lineage>
        <taxon>Eukaryota</taxon>
        <taxon>Fungi</taxon>
        <taxon>Dikarya</taxon>
        <taxon>Ascomycota</taxon>
        <taxon>Pezizomycotina</taxon>
        <taxon>Dothideomycetes</taxon>
        <taxon>Dothideomycetes incertae sedis</taxon>
        <taxon>Botryosphaeriales</taxon>
        <taxon>Botryosphaeriaceae</taxon>
        <taxon>Diplodia</taxon>
    </lineage>
</organism>
<evidence type="ECO:0000256" key="2">
    <source>
        <dbReference type="ARBA" id="ARBA00022692"/>
    </source>
</evidence>